<gene>
    <name evidence="2" type="ORF">BN946_scf184470.g11</name>
</gene>
<protein>
    <submittedName>
        <fullName evidence="2">Uncharacterized protein</fullName>
    </submittedName>
</protein>
<proteinExistence type="predicted"/>
<dbReference type="HOGENOM" id="CLU_1807203_0_0_1"/>
<keyword evidence="3" id="KW-1185">Reference proteome</keyword>
<dbReference type="AlphaFoldDB" id="A0A060SUW1"/>
<feature type="compositionally biased region" description="Polar residues" evidence="1">
    <location>
        <begin position="52"/>
        <end position="64"/>
    </location>
</feature>
<comment type="caution">
    <text evidence="2">The sequence shown here is derived from an EMBL/GenBank/DDBJ whole genome shotgun (WGS) entry which is preliminary data.</text>
</comment>
<evidence type="ECO:0000313" key="3">
    <source>
        <dbReference type="Proteomes" id="UP000029665"/>
    </source>
</evidence>
<evidence type="ECO:0000313" key="2">
    <source>
        <dbReference type="EMBL" id="CDO76253.1"/>
    </source>
</evidence>
<accession>A0A060SUW1</accession>
<organism evidence="2 3">
    <name type="scientific">Pycnoporus cinnabarinus</name>
    <name type="common">Cinnabar-red polypore</name>
    <name type="synonym">Trametes cinnabarina</name>
    <dbReference type="NCBI Taxonomy" id="5643"/>
    <lineage>
        <taxon>Eukaryota</taxon>
        <taxon>Fungi</taxon>
        <taxon>Dikarya</taxon>
        <taxon>Basidiomycota</taxon>
        <taxon>Agaricomycotina</taxon>
        <taxon>Agaricomycetes</taxon>
        <taxon>Polyporales</taxon>
        <taxon>Polyporaceae</taxon>
        <taxon>Trametes</taxon>
    </lineage>
</organism>
<sequence>MRRAFASTLGRLEVHQQPFARHRISSSIMHGTAVPVPVHTKTPTMMLAGPTFSRSQSHYSQGTVSEYVEDSEPEREERRVRQKSSSTQPRINHRVKLDPEVIELSDSEESACAGLSTASVLKPKERPCIIINVSGMSSSSATT</sequence>
<name>A0A060SUW1_PYCCI</name>
<feature type="region of interest" description="Disordered" evidence="1">
    <location>
        <begin position="45"/>
        <end position="94"/>
    </location>
</feature>
<dbReference type="STRING" id="5643.A0A060SUW1"/>
<dbReference type="Proteomes" id="UP000029665">
    <property type="component" value="Unassembled WGS sequence"/>
</dbReference>
<dbReference type="EMBL" id="CCBP010000354">
    <property type="protein sequence ID" value="CDO76253.1"/>
    <property type="molecule type" value="Genomic_DNA"/>
</dbReference>
<reference evidence="2" key="1">
    <citation type="submission" date="2014-01" db="EMBL/GenBank/DDBJ databases">
        <title>The genome of the white-rot fungus Pycnoporus cinnabarinus: a basidiomycete model with a versatile arsenal for lignocellulosic biomass breakdown.</title>
        <authorList>
            <person name="Levasseur A."/>
            <person name="Lomascolo A."/>
            <person name="Ruiz-Duenas F.J."/>
            <person name="Uzan E."/>
            <person name="Piumi F."/>
            <person name="Kues U."/>
            <person name="Ram A.F.J."/>
            <person name="Murat C."/>
            <person name="Haon M."/>
            <person name="Benoit I."/>
            <person name="Arfi Y."/>
            <person name="Chevret D."/>
            <person name="Drula E."/>
            <person name="Kwon M.J."/>
            <person name="Gouret P."/>
            <person name="Lesage-Meessen L."/>
            <person name="Lombard V."/>
            <person name="Mariette J."/>
            <person name="Noirot C."/>
            <person name="Park J."/>
            <person name="Patyshakuliyeva A."/>
            <person name="Wieneger R.A.B."/>
            <person name="Wosten H.A.B."/>
            <person name="Martin F."/>
            <person name="Coutinho P.M."/>
            <person name="de Vries R."/>
            <person name="Martinez A.T."/>
            <person name="Klopp C."/>
            <person name="Pontarotti P."/>
            <person name="Henrissat B."/>
            <person name="Record E."/>
        </authorList>
    </citation>
    <scope>NUCLEOTIDE SEQUENCE [LARGE SCALE GENOMIC DNA]</scope>
    <source>
        <strain evidence="2">BRFM137</strain>
    </source>
</reference>
<evidence type="ECO:0000256" key="1">
    <source>
        <dbReference type="SAM" id="MobiDB-lite"/>
    </source>
</evidence>